<proteinExistence type="evidence at transcript level"/>
<evidence type="ECO:0000256" key="1">
    <source>
        <dbReference type="RuleBase" id="RU362006"/>
    </source>
</evidence>
<keyword evidence="1" id="KW-0472">Membrane</keyword>
<feature type="compositionally biased region" description="Polar residues" evidence="2">
    <location>
        <begin position="1"/>
        <end position="11"/>
    </location>
</feature>
<feature type="transmembrane region" description="Helical" evidence="1">
    <location>
        <begin position="87"/>
        <end position="116"/>
    </location>
</feature>
<evidence type="ECO:0000313" key="3">
    <source>
        <dbReference type="EMBL" id="ADY48167.1"/>
    </source>
</evidence>
<keyword evidence="3" id="KW-0675">Receptor</keyword>
<dbReference type="GO" id="GO:0016020">
    <property type="term" value="C:membrane"/>
    <property type="evidence" value="ECO:0007669"/>
    <property type="project" value="UniProtKB-SubCell"/>
</dbReference>
<dbReference type="PANTHER" id="PTHR12300">
    <property type="entry name" value="HVA22-LIKE PROTEINS"/>
    <property type="match status" value="1"/>
</dbReference>
<feature type="transmembrane region" description="Helical" evidence="1">
    <location>
        <begin position="136"/>
        <end position="153"/>
    </location>
</feature>
<dbReference type="EMBL" id="JI178910">
    <property type="protein sequence ID" value="ADY48167.1"/>
    <property type="molecule type" value="mRNA"/>
</dbReference>
<feature type="compositionally biased region" description="Basic and acidic residues" evidence="2">
    <location>
        <begin position="12"/>
        <end position="32"/>
    </location>
</feature>
<keyword evidence="1" id="KW-1133">Transmembrane helix</keyword>
<reference evidence="3" key="1">
    <citation type="journal article" date="2011" name="Genome Res.">
        <title>Deep small RNA sequencing from the nematode Ascaris reveals conservation, functional diversification, and novel developmental profiles.</title>
        <authorList>
            <person name="Wang J."/>
            <person name="Czech B."/>
            <person name="Crunk A."/>
            <person name="Wallace A."/>
            <person name="Mitreva M."/>
            <person name="Hannon G.J."/>
            <person name="Davis R.E."/>
        </authorList>
    </citation>
    <scope>NUCLEOTIDE SEQUENCE</scope>
</reference>
<dbReference type="Pfam" id="PF03134">
    <property type="entry name" value="TB2_DP1_HVA22"/>
    <property type="match status" value="1"/>
</dbReference>
<comment type="subcellular location">
    <subcellularLocation>
        <location evidence="1">Membrane</location>
        <topology evidence="1">Multi-pass membrane protein</topology>
    </subcellularLocation>
</comment>
<protein>
    <recommendedName>
        <fullName evidence="1">Receptor expression-enhancing protein</fullName>
    </recommendedName>
</protein>
<evidence type="ECO:0000256" key="2">
    <source>
        <dbReference type="SAM" id="MobiDB-lite"/>
    </source>
</evidence>
<feature type="transmembrane region" description="Helical" evidence="1">
    <location>
        <begin position="160"/>
        <end position="176"/>
    </location>
</feature>
<sequence>MSTSGITGTRKSSAEKLVRGHSAERAQKHNVEKAKGGKVSLKAEATINSFNDINPALLDLLYNKLGGQLANDVKDLEEKSGIKREQFVYAIALFVAIYLVIGNEAGLMCNLIGFIYPAFATLQITESAARDEAIPWLLYWTIFGAFSLTDFYAENIRSAFPVYWLCKALFLIYLFLPQTCGAQKFYEKVVMPTIGRVEFAVVNYDSKKKE</sequence>
<feature type="region of interest" description="Disordered" evidence="2">
    <location>
        <begin position="1"/>
        <end position="32"/>
    </location>
</feature>
<comment type="similarity">
    <text evidence="1">Belongs to the DP1 family.</text>
</comment>
<dbReference type="AlphaFoldDB" id="F1LDG3"/>
<accession>F1LDG3</accession>
<dbReference type="InterPro" id="IPR004345">
    <property type="entry name" value="TB2_DP1_HVA22"/>
</dbReference>
<keyword evidence="1" id="KW-0812">Transmembrane</keyword>
<organism evidence="3">
    <name type="scientific">Ascaris suum</name>
    <name type="common">Pig roundworm</name>
    <name type="synonym">Ascaris lumbricoides</name>
    <dbReference type="NCBI Taxonomy" id="6253"/>
    <lineage>
        <taxon>Eukaryota</taxon>
        <taxon>Metazoa</taxon>
        <taxon>Ecdysozoa</taxon>
        <taxon>Nematoda</taxon>
        <taxon>Chromadorea</taxon>
        <taxon>Rhabditida</taxon>
        <taxon>Spirurina</taxon>
        <taxon>Ascaridomorpha</taxon>
        <taxon>Ascaridoidea</taxon>
        <taxon>Ascarididae</taxon>
        <taxon>Ascaris</taxon>
    </lineage>
</organism>
<name>F1LDG3_ASCSU</name>
<dbReference type="PANTHER" id="PTHR12300:SF34">
    <property type="entry name" value="RECEPTOR EXPRESSION-ENHANCING PROTEIN"/>
    <property type="match status" value="1"/>
</dbReference>